<feature type="non-terminal residue" evidence="1">
    <location>
        <position position="1"/>
    </location>
</feature>
<protein>
    <submittedName>
        <fullName evidence="1">Uncharacterized protein</fullName>
    </submittedName>
</protein>
<gene>
    <name evidence="1" type="ORF">LCGC14_2891350</name>
</gene>
<reference evidence="1" key="1">
    <citation type="journal article" date="2015" name="Nature">
        <title>Complex archaea that bridge the gap between prokaryotes and eukaryotes.</title>
        <authorList>
            <person name="Spang A."/>
            <person name="Saw J.H."/>
            <person name="Jorgensen S.L."/>
            <person name="Zaremba-Niedzwiedzka K."/>
            <person name="Martijn J."/>
            <person name="Lind A.E."/>
            <person name="van Eijk R."/>
            <person name="Schleper C."/>
            <person name="Guy L."/>
            <person name="Ettema T.J."/>
        </authorList>
    </citation>
    <scope>NUCLEOTIDE SEQUENCE</scope>
</reference>
<name>A0A0F8YIX5_9ZZZZ</name>
<comment type="caution">
    <text evidence="1">The sequence shown here is derived from an EMBL/GenBank/DDBJ whole genome shotgun (WGS) entry which is preliminary data.</text>
</comment>
<dbReference type="EMBL" id="LAZR01056674">
    <property type="protein sequence ID" value="KKK73685.1"/>
    <property type="molecule type" value="Genomic_DNA"/>
</dbReference>
<evidence type="ECO:0000313" key="1">
    <source>
        <dbReference type="EMBL" id="KKK73685.1"/>
    </source>
</evidence>
<proteinExistence type="predicted"/>
<accession>A0A0F8YIX5</accession>
<sequence length="26" mass="3154">AKKAKKLEEQDPERYVKGEYSDYIEH</sequence>
<dbReference type="AlphaFoldDB" id="A0A0F8YIX5"/>
<organism evidence="1">
    <name type="scientific">marine sediment metagenome</name>
    <dbReference type="NCBI Taxonomy" id="412755"/>
    <lineage>
        <taxon>unclassified sequences</taxon>
        <taxon>metagenomes</taxon>
        <taxon>ecological metagenomes</taxon>
    </lineage>
</organism>